<evidence type="ECO:0008006" key="3">
    <source>
        <dbReference type="Google" id="ProtNLM"/>
    </source>
</evidence>
<proteinExistence type="predicted"/>
<keyword evidence="2" id="KW-1185">Reference proteome</keyword>
<dbReference type="EMBL" id="SORL01000003">
    <property type="protein sequence ID" value="TDY65275.1"/>
    <property type="molecule type" value="Genomic_DNA"/>
</dbReference>
<evidence type="ECO:0000313" key="1">
    <source>
        <dbReference type="EMBL" id="TDY65275.1"/>
    </source>
</evidence>
<dbReference type="Proteomes" id="UP000294824">
    <property type="component" value="Unassembled WGS sequence"/>
</dbReference>
<sequence length="294" mass="32921">MQNIKSIILLIIVGTFSSCQFNQSVNTDLTTGAYSRGDGIGIDDIIIEINGEADNRNEFVFGEKVNLVFNNVSGLTNSDGKTFPELSMHIVKNEKDTVLTNPNLLKSLNNGTDLSPLQLQANFRTALPNQNNEKYKVFIEITDKKGDGKFNYELPFTIKENDLLDIKSNGIEYSTIYLWNETLKQPAFYNNVSSEHLFILILNDIQGLELTDEKVFPIFSLDLTDNDGNKILSNPNLLSAYEEAGVNPKDLKSQLTAKLTFTEGKINNPCRLNVKLKDKNSSKEINISTELNIN</sequence>
<dbReference type="PROSITE" id="PS51257">
    <property type="entry name" value="PROKAR_LIPOPROTEIN"/>
    <property type="match status" value="1"/>
</dbReference>
<organism evidence="1 2">
    <name type="scientific">Algibacter lectus</name>
    <dbReference type="NCBI Taxonomy" id="221126"/>
    <lineage>
        <taxon>Bacteria</taxon>
        <taxon>Pseudomonadati</taxon>
        <taxon>Bacteroidota</taxon>
        <taxon>Flavobacteriia</taxon>
        <taxon>Flavobacteriales</taxon>
        <taxon>Flavobacteriaceae</taxon>
        <taxon>Algibacter</taxon>
    </lineage>
</organism>
<protein>
    <recommendedName>
        <fullName evidence="3">Lipoprotein</fullName>
    </recommendedName>
</protein>
<accession>A0A4R8MMJ6</accession>
<comment type="caution">
    <text evidence="1">The sequence shown here is derived from an EMBL/GenBank/DDBJ whole genome shotgun (WGS) entry which is preliminary data.</text>
</comment>
<reference evidence="1 2" key="1">
    <citation type="submission" date="2019-03" db="EMBL/GenBank/DDBJ databases">
        <title>Genomic Encyclopedia of Type Strains, Phase III (KMG-III): the genomes of soil and plant-associated and newly described type strains.</title>
        <authorList>
            <person name="Whitman W."/>
        </authorList>
    </citation>
    <scope>NUCLEOTIDE SEQUENCE [LARGE SCALE GENOMIC DNA]</scope>
    <source>
        <strain evidence="1 2">CECT 8301</strain>
    </source>
</reference>
<dbReference type="AlphaFoldDB" id="A0A4R8MMJ6"/>
<evidence type="ECO:0000313" key="2">
    <source>
        <dbReference type="Proteomes" id="UP000294824"/>
    </source>
</evidence>
<name>A0A4R8MMJ6_9FLAO</name>
<gene>
    <name evidence="1" type="ORF">DFQ06_0201</name>
</gene>
<dbReference type="RefSeq" id="WP_133965534.1">
    <property type="nucleotide sequence ID" value="NZ_SORL01000003.1"/>
</dbReference>